<feature type="domain" description="RRM" evidence="3">
    <location>
        <begin position="1"/>
        <end position="66"/>
    </location>
</feature>
<evidence type="ECO:0000259" key="3">
    <source>
        <dbReference type="PROSITE" id="PS50102"/>
    </source>
</evidence>
<sequence length="80" mass="9134">MSLLVCRCQILCHILAVKVVVEKMYMQPLGSAFVWFTRKESAQLAVEKMNGKFFDGRFILVKIAETGLSKSRGKITPYMF</sequence>
<keyword evidence="5" id="KW-1185">Reference proteome</keyword>
<organism evidence="4 5">
    <name type="scientific">Acer yangbiense</name>
    <dbReference type="NCBI Taxonomy" id="1000413"/>
    <lineage>
        <taxon>Eukaryota</taxon>
        <taxon>Viridiplantae</taxon>
        <taxon>Streptophyta</taxon>
        <taxon>Embryophyta</taxon>
        <taxon>Tracheophyta</taxon>
        <taxon>Spermatophyta</taxon>
        <taxon>Magnoliopsida</taxon>
        <taxon>eudicotyledons</taxon>
        <taxon>Gunneridae</taxon>
        <taxon>Pentapetalae</taxon>
        <taxon>rosids</taxon>
        <taxon>malvids</taxon>
        <taxon>Sapindales</taxon>
        <taxon>Sapindaceae</taxon>
        <taxon>Hippocastanoideae</taxon>
        <taxon>Acereae</taxon>
        <taxon>Acer</taxon>
    </lineage>
</organism>
<dbReference type="InterPro" id="IPR035979">
    <property type="entry name" value="RBD_domain_sf"/>
</dbReference>
<evidence type="ECO:0000256" key="1">
    <source>
        <dbReference type="PROSITE-ProRule" id="PRU00176"/>
    </source>
</evidence>
<evidence type="ECO:0000313" key="5">
    <source>
        <dbReference type="Proteomes" id="UP000323000"/>
    </source>
</evidence>
<dbReference type="GO" id="GO:0003723">
    <property type="term" value="F:RNA binding"/>
    <property type="evidence" value="ECO:0007669"/>
    <property type="project" value="UniProtKB-UniRule"/>
</dbReference>
<evidence type="ECO:0000313" key="4">
    <source>
        <dbReference type="EMBL" id="TXG53734.1"/>
    </source>
</evidence>
<comment type="caution">
    <text evidence="4">The sequence shown here is derived from an EMBL/GenBank/DDBJ whole genome shotgun (WGS) entry which is preliminary data.</text>
</comment>
<name>A0A5C7H9X1_9ROSI</name>
<accession>A0A5C7H9X1</accession>
<dbReference type="Pfam" id="PF00076">
    <property type="entry name" value="RRM_1"/>
    <property type="match status" value="1"/>
</dbReference>
<dbReference type="SUPFAM" id="SSF54928">
    <property type="entry name" value="RNA-binding domain, RBD"/>
    <property type="match status" value="1"/>
</dbReference>
<dbReference type="EMBL" id="VAHF01000009">
    <property type="protein sequence ID" value="TXG53734.1"/>
    <property type="molecule type" value="Genomic_DNA"/>
</dbReference>
<dbReference type="Gene3D" id="3.30.70.330">
    <property type="match status" value="1"/>
</dbReference>
<evidence type="ECO:0000256" key="2">
    <source>
        <dbReference type="SAM" id="SignalP"/>
    </source>
</evidence>
<proteinExistence type="predicted"/>
<feature type="chain" id="PRO_5022918445" description="RRM domain-containing protein" evidence="2">
    <location>
        <begin position="17"/>
        <end position="80"/>
    </location>
</feature>
<keyword evidence="2" id="KW-0732">Signal</keyword>
<protein>
    <recommendedName>
        <fullName evidence="3">RRM domain-containing protein</fullName>
    </recommendedName>
</protein>
<dbReference type="AlphaFoldDB" id="A0A5C7H9X1"/>
<dbReference type="Proteomes" id="UP000323000">
    <property type="component" value="Chromosome 9"/>
</dbReference>
<keyword evidence="1" id="KW-0694">RNA-binding</keyword>
<feature type="signal peptide" evidence="2">
    <location>
        <begin position="1"/>
        <end position="16"/>
    </location>
</feature>
<dbReference type="InterPro" id="IPR000504">
    <property type="entry name" value="RRM_dom"/>
</dbReference>
<dbReference type="PROSITE" id="PS50102">
    <property type="entry name" value="RRM"/>
    <property type="match status" value="1"/>
</dbReference>
<reference evidence="5" key="1">
    <citation type="journal article" date="2019" name="Gigascience">
        <title>De novo genome assembly of the endangered Acer yangbiense, a plant species with extremely small populations endemic to Yunnan Province, China.</title>
        <authorList>
            <person name="Yang J."/>
            <person name="Wariss H.M."/>
            <person name="Tao L."/>
            <person name="Zhang R."/>
            <person name="Yun Q."/>
            <person name="Hollingsworth P."/>
            <person name="Dao Z."/>
            <person name="Luo G."/>
            <person name="Guo H."/>
            <person name="Ma Y."/>
            <person name="Sun W."/>
        </authorList>
    </citation>
    <scope>NUCLEOTIDE SEQUENCE [LARGE SCALE GENOMIC DNA]</scope>
    <source>
        <strain evidence="5">cv. Malutang</strain>
    </source>
</reference>
<dbReference type="InterPro" id="IPR012677">
    <property type="entry name" value="Nucleotide-bd_a/b_plait_sf"/>
</dbReference>
<dbReference type="OrthoDB" id="272703at2759"/>
<gene>
    <name evidence="4" type="ORF">EZV62_018990</name>
</gene>